<dbReference type="PANTHER" id="PTHR31286:SF99">
    <property type="entry name" value="DUF4283 DOMAIN-CONTAINING PROTEIN"/>
    <property type="match status" value="1"/>
</dbReference>
<feature type="compositionally biased region" description="Basic and acidic residues" evidence="1">
    <location>
        <begin position="179"/>
        <end position="189"/>
    </location>
</feature>
<keyword evidence="3" id="KW-1185">Reference proteome</keyword>
<proteinExistence type="predicted"/>
<evidence type="ECO:0000313" key="2">
    <source>
        <dbReference type="EMBL" id="KAK5804156.1"/>
    </source>
</evidence>
<sequence length="358" mass="39996">MEIKVLSDDGEDSLEETLATQVAHISLTQGEKGRIRKWTPKFRASEAKVDKVAIWVQLIELPIEYYDSGILYKIGTSIGKLVKVDNYTLVMEKGKFARICVGLNYDKTKQSIGLPNAGKKVEKVQKEDTQNMGTVIGKFPNRNKRKMSNRNRGFNFKETKGMKGIVINKNPKGRPPITKTKEKGKRKESTNMLDNKTVCLIGGGSHRLDVAWEGNPISTKADISIRKKLTLKPTLENGSEGGPKEVATGHNDKRSLKSDFFKGKFKRKHQIKGVTSSGREALSADPHLIATYVAISSITLRSIGTYEPESLKQRKEGTIDYGDSTVPSRGETFGVSPYNQNFSTFELRVNLLIQQFRI</sequence>
<evidence type="ECO:0000313" key="3">
    <source>
        <dbReference type="Proteomes" id="UP001358586"/>
    </source>
</evidence>
<dbReference type="InterPro" id="IPR040256">
    <property type="entry name" value="At4g02000-like"/>
</dbReference>
<name>A0ABR0NUN3_GOSAR</name>
<protein>
    <recommendedName>
        <fullName evidence="4">DUF4283 domain-containing protein</fullName>
    </recommendedName>
</protein>
<accession>A0ABR0NUN3</accession>
<feature type="region of interest" description="Disordered" evidence="1">
    <location>
        <begin position="166"/>
        <end position="189"/>
    </location>
</feature>
<gene>
    <name evidence="2" type="ORF">PVK06_031805</name>
</gene>
<reference evidence="2 3" key="1">
    <citation type="submission" date="2023-03" db="EMBL/GenBank/DDBJ databases">
        <title>WGS of Gossypium arboreum.</title>
        <authorList>
            <person name="Yu D."/>
        </authorList>
    </citation>
    <scope>NUCLEOTIDE SEQUENCE [LARGE SCALE GENOMIC DNA]</scope>
    <source>
        <tissue evidence="2">Leaf</tissue>
    </source>
</reference>
<dbReference type="PANTHER" id="PTHR31286">
    <property type="entry name" value="GLYCINE-RICH CELL WALL STRUCTURAL PROTEIN 1.8-LIKE"/>
    <property type="match status" value="1"/>
</dbReference>
<comment type="caution">
    <text evidence="2">The sequence shown here is derived from an EMBL/GenBank/DDBJ whole genome shotgun (WGS) entry which is preliminary data.</text>
</comment>
<dbReference type="EMBL" id="JARKNE010000009">
    <property type="protein sequence ID" value="KAK5804156.1"/>
    <property type="molecule type" value="Genomic_DNA"/>
</dbReference>
<evidence type="ECO:0000256" key="1">
    <source>
        <dbReference type="SAM" id="MobiDB-lite"/>
    </source>
</evidence>
<feature type="region of interest" description="Disordered" evidence="1">
    <location>
        <begin position="233"/>
        <end position="253"/>
    </location>
</feature>
<organism evidence="2 3">
    <name type="scientific">Gossypium arboreum</name>
    <name type="common">Tree cotton</name>
    <name type="synonym">Gossypium nanking</name>
    <dbReference type="NCBI Taxonomy" id="29729"/>
    <lineage>
        <taxon>Eukaryota</taxon>
        <taxon>Viridiplantae</taxon>
        <taxon>Streptophyta</taxon>
        <taxon>Embryophyta</taxon>
        <taxon>Tracheophyta</taxon>
        <taxon>Spermatophyta</taxon>
        <taxon>Magnoliopsida</taxon>
        <taxon>eudicotyledons</taxon>
        <taxon>Gunneridae</taxon>
        <taxon>Pentapetalae</taxon>
        <taxon>rosids</taxon>
        <taxon>malvids</taxon>
        <taxon>Malvales</taxon>
        <taxon>Malvaceae</taxon>
        <taxon>Malvoideae</taxon>
        <taxon>Gossypium</taxon>
    </lineage>
</organism>
<evidence type="ECO:0008006" key="4">
    <source>
        <dbReference type="Google" id="ProtNLM"/>
    </source>
</evidence>
<dbReference type="Proteomes" id="UP001358586">
    <property type="component" value="Chromosome 9"/>
</dbReference>